<feature type="domain" description="Lnb N-terminal periplasmic" evidence="2">
    <location>
        <begin position="123"/>
        <end position="280"/>
    </location>
</feature>
<gene>
    <name evidence="3" type="ORF">SMGD1_1473</name>
</gene>
<accession>H1FT78</accession>
<reference evidence="3 4" key="1">
    <citation type="journal article" date="2012" name="Proc. Natl. Acad. Sci. U.S.A.">
        <title>Genome and physiology of a model Epsilonproteobacterium responsible for sulfide detoxification in marine oxygen depletion zones.</title>
        <authorList>
            <person name="Grote J."/>
            <person name="Schott T."/>
            <person name="Bruckner C.G."/>
            <person name="Glockner F.O."/>
            <person name="Jost G."/>
            <person name="Teeling H."/>
            <person name="Labrenz M."/>
            <person name="Jurgens K."/>
        </authorList>
    </citation>
    <scope>NUCLEOTIDE SEQUENCE [LARGE SCALE GENOMIC DNA]</scope>
    <source>
        <strain evidence="3 4">GD1</strain>
    </source>
</reference>
<dbReference type="Proteomes" id="UP000006431">
    <property type="component" value="Unassembled WGS sequence"/>
</dbReference>
<dbReference type="AlphaFoldDB" id="B6BHJ9"/>
<feature type="transmembrane region" description="Helical" evidence="1">
    <location>
        <begin position="62"/>
        <end position="80"/>
    </location>
</feature>
<keyword evidence="1" id="KW-0812">Transmembrane</keyword>
<dbReference type="InterPro" id="IPR025178">
    <property type="entry name" value="Lnb_N"/>
</dbReference>
<evidence type="ECO:0000256" key="1">
    <source>
        <dbReference type="SAM" id="Phobius"/>
    </source>
</evidence>
<organism evidence="3 4">
    <name type="scientific">Sulfurimonas gotlandica (strain DSM 19862 / JCM 16533 / GD1)</name>
    <dbReference type="NCBI Taxonomy" id="929558"/>
    <lineage>
        <taxon>Bacteria</taxon>
        <taxon>Pseudomonadati</taxon>
        <taxon>Campylobacterota</taxon>
        <taxon>Epsilonproteobacteria</taxon>
        <taxon>Campylobacterales</taxon>
        <taxon>Sulfurimonadaceae</taxon>
        <taxon>Sulfurimonas</taxon>
    </lineage>
</organism>
<keyword evidence="1" id="KW-0472">Membrane</keyword>
<dbReference type="PATRIC" id="fig|929558.5.peg.1464"/>
<dbReference type="eggNOG" id="ENOG502Z7V0">
    <property type="taxonomic scope" value="Bacteria"/>
</dbReference>
<evidence type="ECO:0000313" key="3">
    <source>
        <dbReference type="EMBL" id="EHP29997.1"/>
    </source>
</evidence>
<dbReference type="Pfam" id="PF13387">
    <property type="entry name" value="Lnb_N"/>
    <property type="match status" value="1"/>
</dbReference>
<keyword evidence="4" id="KW-1185">Reference proteome</keyword>
<feature type="transmembrane region" description="Helical" evidence="1">
    <location>
        <begin position="35"/>
        <end position="55"/>
    </location>
</feature>
<keyword evidence="1" id="KW-1133">Transmembrane helix</keyword>
<dbReference type="STRING" id="929558.SMGD1_1473"/>
<evidence type="ECO:0000259" key="2">
    <source>
        <dbReference type="Pfam" id="PF13387"/>
    </source>
</evidence>
<proteinExistence type="predicted"/>
<dbReference type="EMBL" id="AFRZ01000001">
    <property type="protein sequence ID" value="EHP29997.1"/>
    <property type="molecule type" value="Genomic_DNA"/>
</dbReference>
<dbReference type="RefSeq" id="WP_008336606.1">
    <property type="nucleotide sequence ID" value="NZ_AFRZ01000001.1"/>
</dbReference>
<dbReference type="OrthoDB" id="274718at2"/>
<accession>B6BHJ9</accession>
<comment type="caution">
    <text evidence="3">The sequence shown here is derived from an EMBL/GenBank/DDBJ whole genome shotgun (WGS) entry which is preliminary data.</text>
</comment>
<protein>
    <recommendedName>
        <fullName evidence="2">Lnb N-terminal periplasmic domain-containing protein</fullName>
    </recommendedName>
</protein>
<evidence type="ECO:0000313" key="4">
    <source>
        <dbReference type="Proteomes" id="UP000006431"/>
    </source>
</evidence>
<name>B6BHJ9_SULGG</name>
<dbReference type="HOGENOM" id="CLU_050045_1_0_7"/>
<sequence>MLRRIIFLSFMSLFILTTSGWSILAIYYRVEESDILRFGLIGIFISIALFALISLKSRPLRPILLHFITFLITLFWFFLINPSNEREWQTDVSVLAHATIKGNLITVHNIRNFDYHSENDYEARYYDKTFDIQALEGVDLIASYWMGPKIAHIFLSFVFKDGKNLAISIETRKEKNEEYSTIKGFFRQYELYYVVADERDVIRLRTNYRKNPPEDVYLYHLKAPLENGRLLFVEYIHQMNSLYREAKFYNTLTSNCTIDIWFNSLVIPDHLPFNWKILLSGYLPQYIYDNKTLETYGLSFEELQKKSYINERAHKAGHSIDFSRLIREANLTLKH</sequence>